<evidence type="ECO:0000313" key="3">
    <source>
        <dbReference type="Proteomes" id="UP000006729"/>
    </source>
</evidence>
<accession>A0A2K1ZCU9</accession>
<name>A0A2K1ZCU9_POPTR</name>
<dbReference type="Proteomes" id="UP000006729">
    <property type="component" value="Chromosome 8"/>
</dbReference>
<keyword evidence="1" id="KW-0472">Membrane</keyword>
<dbReference type="PANTHER" id="PTHR37232:SF2">
    <property type="entry name" value="FAS1 DOMAIN-CONTAINING PROTEIN"/>
    <property type="match status" value="1"/>
</dbReference>
<keyword evidence="1" id="KW-0812">Transmembrane</keyword>
<evidence type="ECO:0000256" key="1">
    <source>
        <dbReference type="SAM" id="Phobius"/>
    </source>
</evidence>
<evidence type="ECO:0008006" key="4">
    <source>
        <dbReference type="Google" id="ProtNLM"/>
    </source>
</evidence>
<organism evidence="2 3">
    <name type="scientific">Populus trichocarpa</name>
    <name type="common">Western balsam poplar</name>
    <name type="synonym">Populus balsamifera subsp. trichocarpa</name>
    <dbReference type="NCBI Taxonomy" id="3694"/>
    <lineage>
        <taxon>Eukaryota</taxon>
        <taxon>Viridiplantae</taxon>
        <taxon>Streptophyta</taxon>
        <taxon>Embryophyta</taxon>
        <taxon>Tracheophyta</taxon>
        <taxon>Spermatophyta</taxon>
        <taxon>Magnoliopsida</taxon>
        <taxon>eudicotyledons</taxon>
        <taxon>Gunneridae</taxon>
        <taxon>Pentapetalae</taxon>
        <taxon>rosids</taxon>
        <taxon>fabids</taxon>
        <taxon>Malpighiales</taxon>
        <taxon>Salicaceae</taxon>
        <taxon>Saliceae</taxon>
        <taxon>Populus</taxon>
    </lineage>
</organism>
<reference evidence="2 3" key="1">
    <citation type="journal article" date="2006" name="Science">
        <title>The genome of black cottonwood, Populus trichocarpa (Torr. &amp; Gray).</title>
        <authorList>
            <person name="Tuskan G.A."/>
            <person name="Difazio S."/>
            <person name="Jansson S."/>
            <person name="Bohlmann J."/>
            <person name="Grigoriev I."/>
            <person name="Hellsten U."/>
            <person name="Putnam N."/>
            <person name="Ralph S."/>
            <person name="Rombauts S."/>
            <person name="Salamov A."/>
            <person name="Schein J."/>
            <person name="Sterck L."/>
            <person name="Aerts A."/>
            <person name="Bhalerao R.R."/>
            <person name="Bhalerao R.P."/>
            <person name="Blaudez D."/>
            <person name="Boerjan W."/>
            <person name="Brun A."/>
            <person name="Brunner A."/>
            <person name="Busov V."/>
            <person name="Campbell M."/>
            <person name="Carlson J."/>
            <person name="Chalot M."/>
            <person name="Chapman J."/>
            <person name="Chen G.L."/>
            <person name="Cooper D."/>
            <person name="Coutinho P.M."/>
            <person name="Couturier J."/>
            <person name="Covert S."/>
            <person name="Cronk Q."/>
            <person name="Cunningham R."/>
            <person name="Davis J."/>
            <person name="Degroeve S."/>
            <person name="Dejardin A."/>
            <person name="Depamphilis C."/>
            <person name="Detter J."/>
            <person name="Dirks B."/>
            <person name="Dubchak I."/>
            <person name="Duplessis S."/>
            <person name="Ehlting J."/>
            <person name="Ellis B."/>
            <person name="Gendler K."/>
            <person name="Goodstein D."/>
            <person name="Gribskov M."/>
            <person name="Grimwood J."/>
            <person name="Groover A."/>
            <person name="Gunter L."/>
            <person name="Hamberger B."/>
            <person name="Heinze B."/>
            <person name="Helariutta Y."/>
            <person name="Henrissat B."/>
            <person name="Holligan D."/>
            <person name="Holt R."/>
            <person name="Huang W."/>
            <person name="Islam-Faridi N."/>
            <person name="Jones S."/>
            <person name="Jones-Rhoades M."/>
            <person name="Jorgensen R."/>
            <person name="Joshi C."/>
            <person name="Kangasjarvi J."/>
            <person name="Karlsson J."/>
            <person name="Kelleher C."/>
            <person name="Kirkpatrick R."/>
            <person name="Kirst M."/>
            <person name="Kohler A."/>
            <person name="Kalluri U."/>
            <person name="Larimer F."/>
            <person name="Leebens-Mack J."/>
            <person name="Leple J.C."/>
            <person name="Locascio P."/>
            <person name="Lou Y."/>
            <person name="Lucas S."/>
            <person name="Martin F."/>
            <person name="Montanini B."/>
            <person name="Napoli C."/>
            <person name="Nelson D.R."/>
            <person name="Nelson C."/>
            <person name="Nieminen K."/>
            <person name="Nilsson O."/>
            <person name="Pereda V."/>
            <person name="Peter G."/>
            <person name="Philippe R."/>
            <person name="Pilate G."/>
            <person name="Poliakov A."/>
            <person name="Razumovskaya J."/>
            <person name="Richardson P."/>
            <person name="Rinaldi C."/>
            <person name="Ritland K."/>
            <person name="Rouze P."/>
            <person name="Ryaboy D."/>
            <person name="Schmutz J."/>
            <person name="Schrader J."/>
            <person name="Segerman B."/>
            <person name="Shin H."/>
            <person name="Siddiqui A."/>
            <person name="Sterky F."/>
            <person name="Terry A."/>
            <person name="Tsai C.J."/>
            <person name="Uberbacher E."/>
            <person name="Unneberg P."/>
            <person name="Vahala J."/>
            <person name="Wall K."/>
            <person name="Wessler S."/>
            <person name="Yang G."/>
            <person name="Yin T."/>
            <person name="Douglas C."/>
            <person name="Marra M."/>
            <person name="Sandberg G."/>
            <person name="Van de Peer Y."/>
            <person name="Rokhsar D."/>
        </authorList>
    </citation>
    <scope>NUCLEOTIDE SEQUENCE [LARGE SCALE GENOMIC DNA]</scope>
    <source>
        <strain evidence="3">cv. Nisqually</strain>
    </source>
</reference>
<dbReference type="InParanoid" id="A0A2K1ZCU9"/>
<evidence type="ECO:0000313" key="2">
    <source>
        <dbReference type="EMBL" id="PNT23105.1"/>
    </source>
</evidence>
<feature type="transmembrane region" description="Helical" evidence="1">
    <location>
        <begin position="12"/>
        <end position="33"/>
    </location>
</feature>
<keyword evidence="3" id="KW-1185">Reference proteome</keyword>
<sequence>MRRGCFVKNSIAFVGVVISICCLSVIMVSVFQLPEASLINKVTGSYRTIRTRKVSKDEAIGKFGEMMIEMLPEELAFTVFVPSHEAFERDLRLQWMIAWLQRRGMIHTQ</sequence>
<dbReference type="PANTHER" id="PTHR37232">
    <property type="entry name" value="FASCICLIN DOMAIN PROTEIN"/>
    <property type="match status" value="1"/>
</dbReference>
<keyword evidence="1" id="KW-1133">Transmembrane helix</keyword>
<proteinExistence type="predicted"/>
<dbReference type="AlphaFoldDB" id="A0A2K1ZCU9"/>
<gene>
    <name evidence="2" type="ORF">POPTR_008G065100</name>
</gene>
<dbReference type="EMBL" id="CM009297">
    <property type="protein sequence ID" value="PNT23105.1"/>
    <property type="molecule type" value="Genomic_DNA"/>
</dbReference>
<protein>
    <recommendedName>
        <fullName evidence="4">FAS1 domain-containing protein</fullName>
    </recommendedName>
</protein>